<dbReference type="STRING" id="63737.Npun_F5858"/>
<dbReference type="RefSeq" id="WP_012412099.1">
    <property type="nucleotide sequence ID" value="NC_010628.1"/>
</dbReference>
<protein>
    <submittedName>
        <fullName evidence="2">Cupin 2, conserved barrel domain protein</fullName>
    </submittedName>
</protein>
<dbReference type="OrthoDB" id="486897at2"/>
<dbReference type="eggNOG" id="COG1917">
    <property type="taxonomic scope" value="Bacteria"/>
</dbReference>
<dbReference type="SUPFAM" id="SSF51182">
    <property type="entry name" value="RmlC-like cupins"/>
    <property type="match status" value="1"/>
</dbReference>
<dbReference type="InterPro" id="IPR006045">
    <property type="entry name" value="Cupin_1"/>
</dbReference>
<dbReference type="KEGG" id="npu:Npun_F5858"/>
<reference evidence="2 3" key="2">
    <citation type="journal article" date="2013" name="Plant Physiol.">
        <title>A Nostoc punctiforme Sugar Transporter Necessary to Establish a Cyanobacterium-Plant Symbiosis.</title>
        <authorList>
            <person name="Ekman M."/>
            <person name="Picossi S."/>
            <person name="Campbell E.L."/>
            <person name="Meeks J.C."/>
            <person name="Flores E."/>
        </authorList>
    </citation>
    <scope>NUCLEOTIDE SEQUENCE [LARGE SCALE GENOMIC DNA]</scope>
    <source>
        <strain evidence="3">ATCC 29133 / PCC 73102</strain>
    </source>
</reference>
<organism evidence="2 3">
    <name type="scientific">Nostoc punctiforme (strain ATCC 29133 / PCC 73102)</name>
    <dbReference type="NCBI Taxonomy" id="63737"/>
    <lineage>
        <taxon>Bacteria</taxon>
        <taxon>Bacillati</taxon>
        <taxon>Cyanobacteriota</taxon>
        <taxon>Cyanophyceae</taxon>
        <taxon>Nostocales</taxon>
        <taxon>Nostocaceae</taxon>
        <taxon>Nostoc</taxon>
    </lineage>
</organism>
<dbReference type="PANTHER" id="PTHR36440">
    <property type="entry name" value="PUTATIVE (AFU_ORTHOLOGUE AFUA_8G07350)-RELATED"/>
    <property type="match status" value="1"/>
</dbReference>
<dbReference type="Pfam" id="PF07883">
    <property type="entry name" value="Cupin_2"/>
    <property type="match status" value="1"/>
</dbReference>
<dbReference type="PANTHER" id="PTHR36440:SF1">
    <property type="entry name" value="PUTATIVE (AFU_ORTHOLOGUE AFUA_8G07350)-RELATED"/>
    <property type="match status" value="1"/>
</dbReference>
<dbReference type="Gene3D" id="2.60.120.10">
    <property type="entry name" value="Jelly Rolls"/>
    <property type="match status" value="1"/>
</dbReference>
<dbReference type="InterPro" id="IPR013096">
    <property type="entry name" value="Cupin_2"/>
</dbReference>
<sequence>MTVNFKSMLVPPGKGSTYLVLGDLYTILATGKDTGGEYGVYEAVMQPQSMTPPHSHDQTDEAHYILEGEVEYQIDEQTIVATPGTFVNFAKGQCHSFKNIGSKPAKMLTWVTPAGGEQFFVEAGQPVNLPLNEEERSLLGVVNPADFEKAVAIASKYVQFPTS</sequence>
<dbReference type="Proteomes" id="UP000001191">
    <property type="component" value="Chromosome"/>
</dbReference>
<name>B2JA81_NOSP7</name>
<proteinExistence type="predicted"/>
<evidence type="ECO:0000313" key="2">
    <source>
        <dbReference type="EMBL" id="ACC84156.1"/>
    </source>
</evidence>
<reference evidence="3" key="1">
    <citation type="submission" date="2008-04" db="EMBL/GenBank/DDBJ databases">
        <title>Complete sequence of chromosome of Nostoc punctiforme ATCC 29133.</title>
        <authorList>
            <consortium name="US DOE Joint Genome Institute"/>
            <person name="Copeland A."/>
            <person name="Lucas S."/>
            <person name="Lapidus A."/>
            <person name="Glavina del Rio T."/>
            <person name="Dalin E."/>
            <person name="Tice H."/>
            <person name="Pitluck S."/>
            <person name="Chain P."/>
            <person name="Malfatti S."/>
            <person name="Shin M."/>
            <person name="Vergez L."/>
            <person name="Schmutz J."/>
            <person name="Larimer F."/>
            <person name="Land M."/>
            <person name="Hauser L."/>
            <person name="Kyrpides N."/>
            <person name="Kim E."/>
            <person name="Meeks J.C."/>
            <person name="Elhai J."/>
            <person name="Campbell E.L."/>
            <person name="Thiel T."/>
            <person name="Longmire J."/>
            <person name="Potts M."/>
            <person name="Atlas R."/>
        </authorList>
    </citation>
    <scope>NUCLEOTIDE SEQUENCE [LARGE SCALE GENOMIC DNA]</scope>
    <source>
        <strain evidence="3">ATCC 29133 / PCC 73102</strain>
    </source>
</reference>
<gene>
    <name evidence="2" type="ordered locus">Npun_F5858</name>
</gene>
<accession>B2JA81</accession>
<dbReference type="EMBL" id="CP001037">
    <property type="protein sequence ID" value="ACC84156.1"/>
    <property type="molecule type" value="Genomic_DNA"/>
</dbReference>
<dbReference type="InterPro" id="IPR014710">
    <property type="entry name" value="RmlC-like_jellyroll"/>
</dbReference>
<dbReference type="InterPro" id="IPR011051">
    <property type="entry name" value="RmlC_Cupin_sf"/>
</dbReference>
<evidence type="ECO:0000259" key="1">
    <source>
        <dbReference type="SMART" id="SM00835"/>
    </source>
</evidence>
<dbReference type="EnsemblBacteria" id="ACC84156">
    <property type="protein sequence ID" value="ACC84156"/>
    <property type="gene ID" value="Npun_F5858"/>
</dbReference>
<keyword evidence="3" id="KW-1185">Reference proteome</keyword>
<dbReference type="PhylomeDB" id="B2JA81"/>
<dbReference type="HOGENOM" id="CLU_103066_3_0_3"/>
<dbReference type="SMART" id="SM00835">
    <property type="entry name" value="Cupin_1"/>
    <property type="match status" value="1"/>
</dbReference>
<dbReference type="AlphaFoldDB" id="B2JA81"/>
<dbReference type="InterPro" id="IPR053146">
    <property type="entry name" value="QDO-like"/>
</dbReference>
<feature type="domain" description="Cupin type-1" evidence="1">
    <location>
        <begin position="7"/>
        <end position="137"/>
    </location>
</feature>
<evidence type="ECO:0000313" key="3">
    <source>
        <dbReference type="Proteomes" id="UP000001191"/>
    </source>
</evidence>